<dbReference type="InterPro" id="IPR045865">
    <property type="entry name" value="ACT-like_dom_sf"/>
</dbReference>
<dbReference type="Pfam" id="PF00389">
    <property type="entry name" value="2-Hacid_dh"/>
    <property type="match status" value="1"/>
</dbReference>
<dbReference type="GO" id="GO:0004617">
    <property type="term" value="F:phosphoglycerate dehydrogenase activity"/>
    <property type="evidence" value="ECO:0007669"/>
    <property type="project" value="UniProtKB-ARBA"/>
</dbReference>
<dbReference type="FunFam" id="3.40.50.720:FF:000041">
    <property type="entry name" value="D-3-phosphoglycerate dehydrogenase"/>
    <property type="match status" value="1"/>
</dbReference>
<dbReference type="GO" id="GO:0006564">
    <property type="term" value="P:L-serine biosynthetic process"/>
    <property type="evidence" value="ECO:0007669"/>
    <property type="project" value="UniProtKB-ARBA"/>
</dbReference>
<keyword evidence="4" id="KW-0520">NAD</keyword>
<dbReference type="PROSITE" id="PS00065">
    <property type="entry name" value="D_2_HYDROXYACID_DH_1"/>
    <property type="match status" value="1"/>
</dbReference>
<evidence type="ECO:0000256" key="6">
    <source>
        <dbReference type="RuleBase" id="RU003719"/>
    </source>
</evidence>
<dbReference type="InterPro" id="IPR054480">
    <property type="entry name" value="AHAS_small-like_ACT"/>
</dbReference>
<dbReference type="CDD" id="cd12176">
    <property type="entry name" value="PGDH_3"/>
    <property type="match status" value="1"/>
</dbReference>
<dbReference type="InterPro" id="IPR029752">
    <property type="entry name" value="D-isomer_DH_CS1"/>
</dbReference>
<dbReference type="Gene3D" id="3.30.70.260">
    <property type="match status" value="1"/>
</dbReference>
<dbReference type="PANTHER" id="PTHR42789:SF1">
    <property type="entry name" value="D-ISOMER SPECIFIC 2-HYDROXYACID DEHYDROGENASE FAMILY PROTEIN (AFU_ORTHOLOGUE AFUA_6G10090)"/>
    <property type="match status" value="1"/>
</dbReference>
<dbReference type="BRENDA" id="1.1.1.95">
    <property type="organism ID" value="15"/>
</dbReference>
<evidence type="ECO:0000256" key="5">
    <source>
        <dbReference type="ARBA" id="ARBA00029440"/>
    </source>
</evidence>
<dbReference type="NCBIfam" id="NF008759">
    <property type="entry name" value="PRK11790.1"/>
    <property type="match status" value="1"/>
</dbReference>
<feature type="domain" description="D-isomer specific 2-hydroxyacid dehydrogenase NAD-binding" evidence="9">
    <location>
        <begin position="150"/>
        <end position="328"/>
    </location>
</feature>
<keyword evidence="2" id="KW-0028">Amino-acid biosynthesis</keyword>
<sequence>MSNEGMFTMDDTGSPVTARSDATAGPEMCFSPPRQTVSYPKSKIKILLLEGVSDEAVNILKQEGFNVEAHRGKLPDDELAEKIRDAHCVGIRSGTKLTKELLALGQRLLCVGCFCIGSEQVDLQSAQSLGVPVFNSPFCNTRSVAELIVAAVISLARRLGDKNKELHSGHWNKSAKGCHEVRGKTLGIVGYGHIGSQLSVMAEALGMRVIFHDIVPKLPLGNSRQVADLNTLLEQSHFVTMHVPSTPQTKNMIGEEQIKLMRRGSFLLNASRGSVVIIPDLVKALKSGHLAGAYVDVYPHDMEPGSVSDNWECDLRGCPNTLLTPHIGGSTEEAQAAIGVDVANKIVNYINAGASIGAVNFPQIGLPYGGPQTHRILSIHRNRPGVLRDINLILADFNVTRQVLGTQGDVGYLVVEVDRAASKPIKDAIIKLEASIKTRILF</sequence>
<dbReference type="SUPFAM" id="SSF52283">
    <property type="entry name" value="Formate/glycerate dehydrogenase catalytic domain-like"/>
    <property type="match status" value="1"/>
</dbReference>
<accession>U3RH61</accession>
<evidence type="ECO:0000256" key="3">
    <source>
        <dbReference type="ARBA" id="ARBA00023002"/>
    </source>
</evidence>
<dbReference type="AlphaFoldDB" id="U3RH61"/>
<dbReference type="VEuPathDB" id="AmoebaDB:ACA1_106370"/>
<dbReference type="GO" id="GO:0051287">
    <property type="term" value="F:NAD binding"/>
    <property type="evidence" value="ECO:0007669"/>
    <property type="project" value="InterPro"/>
</dbReference>
<protein>
    <submittedName>
        <fullName evidence="11">3-phosphoglycerate dehydrogenase</fullName>
    </submittedName>
</protein>
<dbReference type="CDD" id="cd04901">
    <property type="entry name" value="ACT_3PGDH"/>
    <property type="match status" value="1"/>
</dbReference>
<evidence type="ECO:0000256" key="2">
    <source>
        <dbReference type="ARBA" id="ARBA00022605"/>
    </source>
</evidence>
<dbReference type="SUPFAM" id="SSF55021">
    <property type="entry name" value="ACT-like"/>
    <property type="match status" value="1"/>
</dbReference>
<feature type="domain" description="D-isomer specific 2-hydroxyacid dehydrogenase catalytic" evidence="8">
    <location>
        <begin position="46"/>
        <end position="360"/>
    </location>
</feature>
<organism evidence="11">
    <name type="scientific">Acanthamoeba castellanii</name>
    <name type="common">Amoeba</name>
    <dbReference type="NCBI Taxonomy" id="5755"/>
    <lineage>
        <taxon>Eukaryota</taxon>
        <taxon>Amoebozoa</taxon>
        <taxon>Discosea</taxon>
        <taxon>Longamoebia</taxon>
        <taxon>Centramoebida</taxon>
        <taxon>Acanthamoebidae</taxon>
        <taxon>Acanthamoeba</taxon>
    </lineage>
</organism>
<dbReference type="InterPro" id="IPR050857">
    <property type="entry name" value="D-2-hydroxyacid_DH"/>
</dbReference>
<keyword evidence="3 6" id="KW-0560">Oxidoreductase</keyword>
<dbReference type="InterPro" id="IPR036291">
    <property type="entry name" value="NAD(P)-bd_dom_sf"/>
</dbReference>
<evidence type="ECO:0000259" key="10">
    <source>
        <dbReference type="Pfam" id="PF22629"/>
    </source>
</evidence>
<evidence type="ECO:0000259" key="9">
    <source>
        <dbReference type="Pfam" id="PF02826"/>
    </source>
</evidence>
<evidence type="ECO:0000256" key="7">
    <source>
        <dbReference type="SAM" id="MobiDB-lite"/>
    </source>
</evidence>
<proteinExistence type="evidence at transcript level"/>
<evidence type="ECO:0000256" key="4">
    <source>
        <dbReference type="ARBA" id="ARBA00023027"/>
    </source>
</evidence>
<dbReference type="Gene3D" id="3.40.50.720">
    <property type="entry name" value="NAD(P)-binding Rossmann-like Domain"/>
    <property type="match status" value="2"/>
</dbReference>
<dbReference type="SUPFAM" id="SSF51735">
    <property type="entry name" value="NAD(P)-binding Rossmann-fold domains"/>
    <property type="match status" value="1"/>
</dbReference>
<reference evidence="11" key="1">
    <citation type="submission" date="2013-06" db="EMBL/GenBank/DDBJ databases">
        <title>Cloning and characterization of 3-phosphoglycerate dehydrogenase protein of Acanthamoeba.</title>
        <authorList>
            <person name="Deng Y."/>
            <person name="Cheng X."/>
            <person name="Ran W."/>
        </authorList>
    </citation>
    <scope>NUCLEOTIDE SEQUENCE</scope>
</reference>
<dbReference type="Pfam" id="PF22629">
    <property type="entry name" value="ACT_AHAS_ss"/>
    <property type="match status" value="1"/>
</dbReference>
<evidence type="ECO:0000256" key="1">
    <source>
        <dbReference type="ARBA" id="ARBA00005854"/>
    </source>
</evidence>
<dbReference type="GO" id="GO:0047545">
    <property type="term" value="F:(S)-2-hydroxyglutarate dehydrogenase activity"/>
    <property type="evidence" value="ECO:0007669"/>
    <property type="project" value="UniProtKB-ARBA"/>
</dbReference>
<evidence type="ECO:0000313" key="11">
    <source>
        <dbReference type="EMBL" id="AGX13814.1"/>
    </source>
</evidence>
<feature type="region of interest" description="Disordered" evidence="7">
    <location>
        <begin position="1"/>
        <end position="31"/>
    </location>
</feature>
<evidence type="ECO:0000259" key="8">
    <source>
        <dbReference type="Pfam" id="PF00389"/>
    </source>
</evidence>
<dbReference type="EMBL" id="KF285486">
    <property type="protein sequence ID" value="AGX13814.1"/>
    <property type="molecule type" value="mRNA"/>
</dbReference>
<comment type="pathway">
    <text evidence="5">Amino-acid biosynthesis.</text>
</comment>
<comment type="similarity">
    <text evidence="1 6">Belongs to the D-isomer specific 2-hydroxyacid dehydrogenase family.</text>
</comment>
<dbReference type="PANTHER" id="PTHR42789">
    <property type="entry name" value="D-ISOMER SPECIFIC 2-HYDROXYACID DEHYDROGENASE FAMILY PROTEIN (AFU_ORTHOLOGUE AFUA_6G10090)"/>
    <property type="match status" value="1"/>
</dbReference>
<dbReference type="Pfam" id="PF02826">
    <property type="entry name" value="2-Hacid_dh_C"/>
    <property type="match status" value="1"/>
</dbReference>
<dbReference type="InterPro" id="IPR006139">
    <property type="entry name" value="D-isomer_2_OHA_DH_cat_dom"/>
</dbReference>
<feature type="domain" description="Acetolactate synthase small subunit-like ACT" evidence="10">
    <location>
        <begin position="379"/>
        <end position="433"/>
    </location>
</feature>
<name>U3RH61_ACACA</name>
<dbReference type="InterPro" id="IPR006140">
    <property type="entry name" value="D-isomer_DH_NAD-bd"/>
</dbReference>